<feature type="transmembrane region" description="Helical" evidence="5">
    <location>
        <begin position="35"/>
        <end position="59"/>
    </location>
</feature>
<feature type="transmembrane region" description="Helical" evidence="5">
    <location>
        <begin position="185"/>
        <end position="205"/>
    </location>
</feature>
<dbReference type="InterPro" id="IPR000620">
    <property type="entry name" value="EamA_dom"/>
</dbReference>
<keyword evidence="2 5" id="KW-0812">Transmembrane</keyword>
<evidence type="ECO:0000259" key="6">
    <source>
        <dbReference type="Pfam" id="PF00892"/>
    </source>
</evidence>
<gene>
    <name evidence="7" type="ORF">KUC_2442</name>
</gene>
<evidence type="ECO:0000256" key="1">
    <source>
        <dbReference type="ARBA" id="ARBA00004141"/>
    </source>
</evidence>
<evidence type="ECO:0000313" key="8">
    <source>
        <dbReference type="Proteomes" id="UP000005756"/>
    </source>
</evidence>
<feature type="transmembrane region" description="Helical" evidence="5">
    <location>
        <begin position="130"/>
        <end position="150"/>
    </location>
</feature>
<dbReference type="AlphaFoldDB" id="A0A7U9C3A9"/>
<feature type="transmembrane region" description="Helical" evidence="5">
    <location>
        <begin position="217"/>
        <end position="236"/>
    </location>
</feature>
<accession>A0A7U9C3A9</accession>
<comment type="subcellular location">
    <subcellularLocation>
        <location evidence="1">Membrane</location>
        <topology evidence="1">Multi-pass membrane protein</topology>
    </subcellularLocation>
</comment>
<keyword evidence="3 5" id="KW-1133">Transmembrane helix</keyword>
<dbReference type="InterPro" id="IPR037185">
    <property type="entry name" value="EmrE-like"/>
</dbReference>
<feature type="transmembrane region" description="Helical" evidence="5">
    <location>
        <begin position="71"/>
        <end position="89"/>
    </location>
</feature>
<dbReference type="InterPro" id="IPR050638">
    <property type="entry name" value="AA-Vitamin_Transporters"/>
</dbReference>
<keyword evidence="4 5" id="KW-0472">Membrane</keyword>
<evidence type="ECO:0000256" key="3">
    <source>
        <dbReference type="ARBA" id="ARBA00022989"/>
    </source>
</evidence>
<evidence type="ECO:0000256" key="4">
    <source>
        <dbReference type="ARBA" id="ARBA00023136"/>
    </source>
</evidence>
<dbReference type="PANTHER" id="PTHR32322:SF14">
    <property type="entry name" value="PROTEIN PAGO"/>
    <property type="match status" value="1"/>
</dbReference>
<sequence length="334" mass="36725">MVFTPVNGFNLAGRGIAVMSITAVAENARKSWQKWLGGFITSLLFLIVCISWGTTWLGIKIAVESIPPLTASGLRFLIAFPLFLCFALIRGDSILFPRGRGGFFVFVTLSYFSLPYYLLNYGETHVSSGLTALLFSCMPVFIVIFSSVFLRERIYLTQVMGIAIGFGSLFMILRSQGLNFEQSEFVGVLAILAAAVMHALCYVITKQKGTEISVITYNTIPIGLAGLMLFLVGLGVERPDFASFSASSWWALIYLGLFASVGGFIVYFFLLKRLSPVILSFVFIIFPVFAVIIGSWYEGQPISQDLAFYSALLLAGFALTKVPLEKFLAKRSAP</sequence>
<dbReference type="PANTHER" id="PTHR32322">
    <property type="entry name" value="INNER MEMBRANE TRANSPORTER"/>
    <property type="match status" value="1"/>
</dbReference>
<dbReference type="GO" id="GO:0016020">
    <property type="term" value="C:membrane"/>
    <property type="evidence" value="ECO:0007669"/>
    <property type="project" value="UniProtKB-SubCell"/>
</dbReference>
<feature type="domain" description="EamA" evidence="6">
    <location>
        <begin position="42"/>
        <end position="173"/>
    </location>
</feature>
<feature type="transmembrane region" description="Helical" evidence="5">
    <location>
        <begin position="306"/>
        <end position="324"/>
    </location>
</feature>
<feature type="domain" description="EamA" evidence="6">
    <location>
        <begin position="187"/>
        <end position="320"/>
    </location>
</feature>
<feature type="transmembrane region" description="Helical" evidence="5">
    <location>
        <begin position="155"/>
        <end position="173"/>
    </location>
</feature>
<evidence type="ECO:0000256" key="2">
    <source>
        <dbReference type="ARBA" id="ARBA00022692"/>
    </source>
</evidence>
<feature type="transmembrane region" description="Helical" evidence="5">
    <location>
        <begin position="101"/>
        <end position="118"/>
    </location>
</feature>
<name>A0A7U9C3A9_9GAMM</name>
<feature type="transmembrane region" description="Helical" evidence="5">
    <location>
        <begin position="277"/>
        <end position="294"/>
    </location>
</feature>
<organism evidence="7 8">
    <name type="scientific">Vreelandella boliviensis LC1</name>
    <dbReference type="NCBI Taxonomy" id="1072583"/>
    <lineage>
        <taxon>Bacteria</taxon>
        <taxon>Pseudomonadati</taxon>
        <taxon>Pseudomonadota</taxon>
        <taxon>Gammaproteobacteria</taxon>
        <taxon>Oceanospirillales</taxon>
        <taxon>Halomonadaceae</taxon>
        <taxon>Vreelandella</taxon>
    </lineage>
</organism>
<dbReference type="Proteomes" id="UP000005756">
    <property type="component" value="Unassembled WGS sequence"/>
</dbReference>
<proteinExistence type="predicted"/>
<dbReference type="SUPFAM" id="SSF103481">
    <property type="entry name" value="Multidrug resistance efflux transporter EmrE"/>
    <property type="match status" value="2"/>
</dbReference>
<dbReference type="Pfam" id="PF00892">
    <property type="entry name" value="EamA"/>
    <property type="match status" value="2"/>
</dbReference>
<evidence type="ECO:0000313" key="7">
    <source>
        <dbReference type="EMBL" id="EHJ92486.1"/>
    </source>
</evidence>
<protein>
    <submittedName>
        <fullName evidence="7">Protein pagO</fullName>
    </submittedName>
</protein>
<feature type="transmembrane region" description="Helical" evidence="5">
    <location>
        <begin position="248"/>
        <end position="270"/>
    </location>
</feature>
<dbReference type="EMBL" id="JH393258">
    <property type="protein sequence ID" value="EHJ92486.1"/>
    <property type="molecule type" value="Genomic_DNA"/>
</dbReference>
<reference evidence="7 8" key="1">
    <citation type="submission" date="2011-10" db="EMBL/GenBank/DDBJ databases">
        <authorList>
            <person name="Quillaguamn J."/>
            <person name="Guzmn D."/>
            <person name="Balderrama-Subieta A."/>
            <person name="Cardona-Ortuo C."/>
            <person name="Guevara-Martnez M."/>
            <person name="Callisaya-Quispe N."/>
        </authorList>
    </citation>
    <scope>NUCLEOTIDE SEQUENCE [LARGE SCALE GENOMIC DNA]</scope>
    <source>
        <strain evidence="7 8">LC1</strain>
    </source>
</reference>
<evidence type="ECO:0000256" key="5">
    <source>
        <dbReference type="SAM" id="Phobius"/>
    </source>
</evidence>